<protein>
    <recommendedName>
        <fullName evidence="4">Porin</fullName>
    </recommendedName>
</protein>
<feature type="chain" id="PRO_5020275671" description="Porin" evidence="1">
    <location>
        <begin position="23"/>
        <end position="416"/>
    </location>
</feature>
<proteinExistence type="predicted"/>
<dbReference type="AlphaFoldDB" id="A0A4Q0YVL0"/>
<dbReference type="Proteomes" id="UP000290287">
    <property type="component" value="Unassembled WGS sequence"/>
</dbReference>
<comment type="caution">
    <text evidence="2">The sequence shown here is derived from an EMBL/GenBank/DDBJ whole genome shotgun (WGS) entry which is preliminary data.</text>
</comment>
<evidence type="ECO:0000313" key="3">
    <source>
        <dbReference type="Proteomes" id="UP000290287"/>
    </source>
</evidence>
<dbReference type="OrthoDB" id="1188513at2"/>
<feature type="signal peptide" evidence="1">
    <location>
        <begin position="1"/>
        <end position="22"/>
    </location>
</feature>
<sequence length="416" mass="48150">MKKCNTYSIALACMWLSSQAHAILGADINVTVAVEHRQFLKEGSLGQKQAQTSLILSPEIYFENEDGDTSFTYVPYNRFDSLDKGRNVMDIREGLFRYYKGDYEIRVGIGQTFWGVMESFNPVDIVNQIDFGDSFDGSQKLGQPMLNLIFDSDYGHFDVLYLPAFRERSFATKEGRIAYPRLQENGASFESKFDEFHSDVAFRYSNTFGDSDIGLSAFHGTSRDPYFMVNRKLVTSRIPGLTISPVPGVEIFPFYSQMTQIGLDFQHVYDDWLFKLEAIHRLSEEDYSSAAIGFEYQLYGLDDYLGYWLQGHEWTLYGEYLYDSRGQRAFTYLQNDIFSGLRWTFNDLRSTEVNIGLTQDLEDMDSRTLRGEASMRLFDSWKIYLNGQMFFSESVKDALYLLRDDDFVEAGLEYRF</sequence>
<gene>
    <name evidence="2" type="ORF">CS022_01130</name>
</gene>
<dbReference type="EMBL" id="PEIB01000001">
    <property type="protein sequence ID" value="RXJ74845.1"/>
    <property type="molecule type" value="Genomic_DNA"/>
</dbReference>
<evidence type="ECO:0008006" key="4">
    <source>
        <dbReference type="Google" id="ProtNLM"/>
    </source>
</evidence>
<name>A0A4Q0YVL0_9GAMM</name>
<keyword evidence="1" id="KW-0732">Signal</keyword>
<organism evidence="2 3">
    <name type="scientific">Veronia nyctiphanis</name>
    <dbReference type="NCBI Taxonomy" id="1278244"/>
    <lineage>
        <taxon>Bacteria</taxon>
        <taxon>Pseudomonadati</taxon>
        <taxon>Pseudomonadota</taxon>
        <taxon>Gammaproteobacteria</taxon>
        <taxon>Vibrionales</taxon>
        <taxon>Vibrionaceae</taxon>
        <taxon>Veronia</taxon>
    </lineage>
</organism>
<dbReference type="RefSeq" id="WP_129120733.1">
    <property type="nucleotide sequence ID" value="NZ_PEIB01000001.1"/>
</dbReference>
<reference evidence="2 3" key="1">
    <citation type="submission" date="2017-10" db="EMBL/GenBank/DDBJ databases">
        <title>Nyctiphanis sp. nov., isolated from the stomach of the euphausiid Nyctiphanes simplex (Hansen, 1911) in the Gulf of California.</title>
        <authorList>
            <person name="Gomez-Gil B."/>
            <person name="Aguilar-Mendez M."/>
            <person name="Lopez-Cortes A."/>
            <person name="Gomez-Gutierrez J."/>
            <person name="Roque A."/>
            <person name="Lang E."/>
            <person name="Gonzalez-Castillo A."/>
        </authorList>
    </citation>
    <scope>NUCLEOTIDE SEQUENCE [LARGE SCALE GENOMIC DNA]</scope>
    <source>
        <strain evidence="2 3">CAIM 600</strain>
    </source>
</reference>
<keyword evidence="3" id="KW-1185">Reference proteome</keyword>
<evidence type="ECO:0000313" key="2">
    <source>
        <dbReference type="EMBL" id="RXJ74845.1"/>
    </source>
</evidence>
<accession>A0A4Q0YVL0</accession>
<evidence type="ECO:0000256" key="1">
    <source>
        <dbReference type="SAM" id="SignalP"/>
    </source>
</evidence>